<keyword evidence="2" id="KW-1185">Reference proteome</keyword>
<sequence length="87" mass="9926">MDECRESVKVLGWLKKLPKQFHILFTSRNSPVGDFLRECLSISLDSGNSGVEKDVEIFLDAEIKRFNFEVGLKARVINTLRKKAQGQ</sequence>
<proteinExistence type="predicted"/>
<accession>A0A0D0C1M8</accession>
<evidence type="ECO:0000313" key="2">
    <source>
        <dbReference type="Proteomes" id="UP000053593"/>
    </source>
</evidence>
<evidence type="ECO:0008006" key="3">
    <source>
        <dbReference type="Google" id="ProtNLM"/>
    </source>
</evidence>
<protein>
    <recommendedName>
        <fullName evidence="3">NB-ARC domain-containing protein</fullName>
    </recommendedName>
</protein>
<organism evidence="1 2">
    <name type="scientific">Collybiopsis luxurians FD-317 M1</name>
    <dbReference type="NCBI Taxonomy" id="944289"/>
    <lineage>
        <taxon>Eukaryota</taxon>
        <taxon>Fungi</taxon>
        <taxon>Dikarya</taxon>
        <taxon>Basidiomycota</taxon>
        <taxon>Agaricomycotina</taxon>
        <taxon>Agaricomycetes</taxon>
        <taxon>Agaricomycetidae</taxon>
        <taxon>Agaricales</taxon>
        <taxon>Marasmiineae</taxon>
        <taxon>Omphalotaceae</taxon>
        <taxon>Collybiopsis</taxon>
        <taxon>Collybiopsis luxurians</taxon>
    </lineage>
</organism>
<dbReference type="Proteomes" id="UP000053593">
    <property type="component" value="Unassembled WGS sequence"/>
</dbReference>
<gene>
    <name evidence="1" type="ORF">GYMLUDRAFT_821873</name>
</gene>
<dbReference type="EMBL" id="KN834799">
    <property type="protein sequence ID" value="KIK56234.1"/>
    <property type="molecule type" value="Genomic_DNA"/>
</dbReference>
<name>A0A0D0C1M8_9AGAR</name>
<evidence type="ECO:0000313" key="1">
    <source>
        <dbReference type="EMBL" id="KIK56234.1"/>
    </source>
</evidence>
<dbReference type="HOGENOM" id="CLU_156015_0_0_1"/>
<dbReference type="AlphaFoldDB" id="A0A0D0C1M8"/>
<reference evidence="1 2" key="1">
    <citation type="submission" date="2014-04" db="EMBL/GenBank/DDBJ databases">
        <title>Evolutionary Origins and Diversification of the Mycorrhizal Mutualists.</title>
        <authorList>
            <consortium name="DOE Joint Genome Institute"/>
            <consortium name="Mycorrhizal Genomics Consortium"/>
            <person name="Kohler A."/>
            <person name="Kuo A."/>
            <person name="Nagy L.G."/>
            <person name="Floudas D."/>
            <person name="Copeland A."/>
            <person name="Barry K.W."/>
            <person name="Cichocki N."/>
            <person name="Veneault-Fourrey C."/>
            <person name="LaButti K."/>
            <person name="Lindquist E.A."/>
            <person name="Lipzen A."/>
            <person name="Lundell T."/>
            <person name="Morin E."/>
            <person name="Murat C."/>
            <person name="Riley R."/>
            <person name="Ohm R."/>
            <person name="Sun H."/>
            <person name="Tunlid A."/>
            <person name="Henrissat B."/>
            <person name="Grigoriev I.V."/>
            <person name="Hibbett D.S."/>
            <person name="Martin F."/>
        </authorList>
    </citation>
    <scope>NUCLEOTIDE SEQUENCE [LARGE SCALE GENOMIC DNA]</scope>
    <source>
        <strain evidence="1 2">FD-317 M1</strain>
    </source>
</reference>